<dbReference type="OrthoDB" id="512915at2759"/>
<evidence type="ECO:0000256" key="1">
    <source>
        <dbReference type="SAM" id="MobiDB-lite"/>
    </source>
</evidence>
<evidence type="ECO:0000313" key="3">
    <source>
        <dbReference type="Proteomes" id="UP000000314"/>
    </source>
</evidence>
<dbReference type="FunCoup" id="C4QVR1">
    <property type="interactions" value="13"/>
</dbReference>
<dbReference type="GO" id="GO:0005737">
    <property type="term" value="C:cytoplasm"/>
    <property type="evidence" value="ECO:0007669"/>
    <property type="project" value="TreeGrafter"/>
</dbReference>
<dbReference type="GeneID" id="8196501"/>
<evidence type="ECO:0000313" key="2">
    <source>
        <dbReference type="EMBL" id="CAY67334.1"/>
    </source>
</evidence>
<dbReference type="GO" id="GO:0030695">
    <property type="term" value="F:GTPase regulator activity"/>
    <property type="evidence" value="ECO:0007669"/>
    <property type="project" value="TreeGrafter"/>
</dbReference>
<dbReference type="InterPro" id="IPR008812">
    <property type="entry name" value="Ran_GTP-bd-rel"/>
</dbReference>
<feature type="region of interest" description="Disordered" evidence="1">
    <location>
        <begin position="298"/>
        <end position="320"/>
    </location>
</feature>
<proteinExistence type="predicted"/>
<feature type="compositionally biased region" description="Acidic residues" evidence="1">
    <location>
        <begin position="305"/>
        <end position="318"/>
    </location>
</feature>
<dbReference type="InParanoid" id="C4QVR1"/>
<dbReference type="PANTHER" id="PTHR31010">
    <property type="entry name" value="RAN-SPECIFIC GTPASE-ACTIVATING PROTEIN 30-RELATED"/>
    <property type="match status" value="1"/>
</dbReference>
<feature type="region of interest" description="Disordered" evidence="1">
    <location>
        <begin position="392"/>
        <end position="439"/>
    </location>
</feature>
<protein>
    <recommendedName>
        <fullName evidence="4">Ran-specific GTPase-activating protein 30</fullName>
    </recommendedName>
</protein>
<dbReference type="KEGG" id="ppa:PAS_chr1-3_0310"/>
<evidence type="ECO:0008006" key="4">
    <source>
        <dbReference type="Google" id="ProtNLM"/>
    </source>
</evidence>
<organism evidence="2 3">
    <name type="scientific">Komagataella phaffii (strain GS115 / ATCC 20864)</name>
    <name type="common">Yeast</name>
    <name type="synonym">Pichia pastoris</name>
    <dbReference type="NCBI Taxonomy" id="644223"/>
    <lineage>
        <taxon>Eukaryota</taxon>
        <taxon>Fungi</taxon>
        <taxon>Dikarya</taxon>
        <taxon>Ascomycota</taxon>
        <taxon>Saccharomycotina</taxon>
        <taxon>Pichiomycetes</taxon>
        <taxon>Pichiales</taxon>
        <taxon>Pichiaceae</taxon>
        <taxon>Komagataella</taxon>
    </lineage>
</organism>
<name>C4QVR1_KOMPG</name>
<dbReference type="Proteomes" id="UP000000314">
    <property type="component" value="Chromosome 1"/>
</dbReference>
<dbReference type="HOGENOM" id="CLU_014536_0_0_1"/>
<gene>
    <name evidence="2" type="ordered locus">PAS_chr1-3_0310</name>
</gene>
<dbReference type="GO" id="GO:0005634">
    <property type="term" value="C:nucleus"/>
    <property type="evidence" value="ECO:0007669"/>
    <property type="project" value="TreeGrafter"/>
</dbReference>
<reference evidence="2 3" key="1">
    <citation type="journal article" date="2009" name="Nat. Biotechnol.">
        <title>Genome sequence of the recombinant protein production host Pichia pastoris.</title>
        <authorList>
            <person name="De Schutter K."/>
            <person name="Lin Y.C."/>
            <person name="Tiels P."/>
            <person name="Van Hecke A."/>
            <person name="Glinka S."/>
            <person name="Weber-Lehmann J."/>
            <person name="Rouze P."/>
            <person name="Van de Peer Y."/>
            <person name="Callewaert N."/>
        </authorList>
    </citation>
    <scope>NUCLEOTIDE SEQUENCE [LARGE SCALE GENOMIC DNA]</scope>
    <source>
        <strain evidence="3">GS115 / ATCC 20864</strain>
    </source>
</reference>
<feature type="compositionally biased region" description="Basic and acidic residues" evidence="1">
    <location>
        <begin position="397"/>
        <end position="414"/>
    </location>
</feature>
<dbReference type="Pfam" id="PF05508">
    <property type="entry name" value="Ran-binding"/>
    <property type="match status" value="1"/>
</dbReference>
<dbReference type="eggNOG" id="ENOG502R7I3">
    <property type="taxonomic scope" value="Eukaryota"/>
</dbReference>
<dbReference type="PANTHER" id="PTHR31010:SF2">
    <property type="entry name" value="RAN-SPECIFIC GTPASE-ACTIVATING PROTEIN 30"/>
    <property type="match status" value="1"/>
</dbReference>
<dbReference type="SMR" id="C4QVR1"/>
<sequence>MDQLLAKAGNQVVTFAIRSGITIASGYAIKTIGKYVDKIPAKDRKSVEFLKRKLQLRIEIVTGAIDLIKLVAARGNSNLQSTLELTSDLTNDIYEFDDFLAELTDKLEKGKSSESLKEVQDYMKFLLTKIEEAIPLINLALTTSGANLTGGLPSTVSPGRLLQASNYVTLADSKFTDSEQQVGPSFDLTLFQIFSGSSNVSWKEEMARCIVKVVRVPSKSQEYSYKLIITESFDDDRYHESSEPNVKELDVAHVIRLFFSASSKLLRLEDRNCPVLILKTKKGSEKEEAIEWTAFSEYSKAPGSDSEDEEEDFSEEDNDRVTRKVNAARNLLYANNTPAVGKEPPKLSESIENANTSLSLLEYILRLCALQGNDQQSILKVTDERLAIYLADESSESQEKRSKREGSGSKDWRKSITPPPAEITSKLDNLTLNETGLEK</sequence>
<keyword evidence="3" id="KW-1185">Reference proteome</keyword>
<accession>C4QVR1</accession>
<dbReference type="AlphaFoldDB" id="C4QVR1"/>
<feature type="compositionally biased region" description="Polar residues" evidence="1">
    <location>
        <begin position="426"/>
        <end position="439"/>
    </location>
</feature>
<dbReference type="EMBL" id="FN392319">
    <property type="protein sequence ID" value="CAY67334.1"/>
    <property type="molecule type" value="Genomic_DNA"/>
</dbReference>
<dbReference type="RefSeq" id="XP_002489615.1">
    <property type="nucleotide sequence ID" value="XM_002489570.1"/>
</dbReference>
<dbReference type="OMA" id="QSMFFTA"/>